<keyword evidence="7 8" id="KW-0472">Membrane</keyword>
<feature type="domain" description="Major facilitator superfamily associated" evidence="9">
    <location>
        <begin position="7"/>
        <end position="354"/>
    </location>
</feature>
<evidence type="ECO:0000313" key="11">
    <source>
        <dbReference type="Proteomes" id="UP001165679"/>
    </source>
</evidence>
<feature type="transmembrane region" description="Helical" evidence="8">
    <location>
        <begin position="353"/>
        <end position="375"/>
    </location>
</feature>
<keyword evidence="11" id="KW-1185">Reference proteome</keyword>
<feature type="transmembrane region" description="Helical" evidence="8">
    <location>
        <begin position="291"/>
        <end position="311"/>
    </location>
</feature>
<reference evidence="10" key="1">
    <citation type="submission" date="2022-09" db="EMBL/GenBank/DDBJ databases">
        <title>Rhodovastum sp. nov. RN2-1 isolated from soil in Seongnam, South Korea.</title>
        <authorList>
            <person name="Le N.T."/>
        </authorList>
    </citation>
    <scope>NUCLEOTIDE SEQUENCE</scope>
    <source>
        <strain evidence="10">RN2-1</strain>
    </source>
</reference>
<comment type="subcellular location">
    <subcellularLocation>
        <location evidence="1">Cell inner membrane</location>
        <topology evidence="1">Multi-pass membrane protein</topology>
    </subcellularLocation>
</comment>
<dbReference type="Gene3D" id="1.20.1250.20">
    <property type="entry name" value="MFS general substrate transporter like domains"/>
    <property type="match status" value="2"/>
</dbReference>
<keyword evidence="3" id="KW-1003">Cell membrane</keyword>
<evidence type="ECO:0000256" key="3">
    <source>
        <dbReference type="ARBA" id="ARBA00022475"/>
    </source>
</evidence>
<dbReference type="InterPro" id="IPR036259">
    <property type="entry name" value="MFS_trans_sf"/>
</dbReference>
<dbReference type="PANTHER" id="PTHR23522">
    <property type="entry name" value="BLL5896 PROTEIN"/>
    <property type="match status" value="1"/>
</dbReference>
<dbReference type="Proteomes" id="UP001165679">
    <property type="component" value="Unassembled WGS sequence"/>
</dbReference>
<dbReference type="RefSeq" id="WP_264713256.1">
    <property type="nucleotide sequence ID" value="NZ_JAPDNT010000004.1"/>
</dbReference>
<evidence type="ECO:0000256" key="6">
    <source>
        <dbReference type="ARBA" id="ARBA00022989"/>
    </source>
</evidence>
<dbReference type="SUPFAM" id="SSF103473">
    <property type="entry name" value="MFS general substrate transporter"/>
    <property type="match status" value="1"/>
</dbReference>
<dbReference type="EMBL" id="JAPDNT010000004">
    <property type="protein sequence ID" value="MCW3474615.1"/>
    <property type="molecule type" value="Genomic_DNA"/>
</dbReference>
<evidence type="ECO:0000256" key="7">
    <source>
        <dbReference type="ARBA" id="ARBA00023136"/>
    </source>
</evidence>
<gene>
    <name evidence="10" type="ORF">OL599_08450</name>
</gene>
<evidence type="ECO:0000313" key="10">
    <source>
        <dbReference type="EMBL" id="MCW3474615.1"/>
    </source>
</evidence>
<name>A0AA41YL37_9PROT</name>
<feature type="transmembrane region" description="Helical" evidence="8">
    <location>
        <begin position="233"/>
        <end position="253"/>
    </location>
</feature>
<feature type="transmembrane region" description="Helical" evidence="8">
    <location>
        <begin position="323"/>
        <end position="347"/>
    </location>
</feature>
<evidence type="ECO:0000256" key="5">
    <source>
        <dbReference type="ARBA" id="ARBA00022692"/>
    </source>
</evidence>
<keyword evidence="6 8" id="KW-1133">Transmembrane helix</keyword>
<dbReference type="PIRSF" id="PIRSF004925">
    <property type="entry name" value="HcaT"/>
    <property type="match status" value="1"/>
</dbReference>
<keyword evidence="5 8" id="KW-0812">Transmembrane</keyword>
<dbReference type="GO" id="GO:0030395">
    <property type="term" value="F:lactose binding"/>
    <property type="evidence" value="ECO:0007669"/>
    <property type="project" value="TreeGrafter"/>
</dbReference>
<evidence type="ECO:0000256" key="8">
    <source>
        <dbReference type="SAM" id="Phobius"/>
    </source>
</evidence>
<protein>
    <submittedName>
        <fullName evidence="10">MFS transporter</fullName>
    </submittedName>
</protein>
<dbReference type="AlphaFoldDB" id="A0AA41YL37"/>
<keyword evidence="2" id="KW-0813">Transport</keyword>
<evidence type="ECO:0000256" key="2">
    <source>
        <dbReference type="ARBA" id="ARBA00022448"/>
    </source>
</evidence>
<feature type="transmembrane region" description="Helical" evidence="8">
    <location>
        <begin position="260"/>
        <end position="279"/>
    </location>
</feature>
<reference evidence="10" key="2">
    <citation type="submission" date="2022-10" db="EMBL/GenBank/DDBJ databases">
        <authorList>
            <person name="Trinh H.N."/>
        </authorList>
    </citation>
    <scope>NUCLEOTIDE SEQUENCE</scope>
    <source>
        <strain evidence="10">RN2-1</strain>
    </source>
</reference>
<comment type="caution">
    <text evidence="10">The sequence shown here is derived from an EMBL/GenBank/DDBJ whole genome shotgun (WGS) entry which is preliminary data.</text>
</comment>
<keyword evidence="4" id="KW-0997">Cell inner membrane</keyword>
<dbReference type="NCBIfam" id="NF037955">
    <property type="entry name" value="mfs"/>
    <property type="match status" value="1"/>
</dbReference>
<proteinExistence type="predicted"/>
<dbReference type="InterPro" id="IPR026032">
    <property type="entry name" value="HcaT-like"/>
</dbReference>
<feature type="transmembrane region" description="Helical" evidence="8">
    <location>
        <begin position="92"/>
        <end position="120"/>
    </location>
</feature>
<evidence type="ECO:0000259" key="9">
    <source>
        <dbReference type="Pfam" id="PF12832"/>
    </source>
</evidence>
<dbReference type="InterPro" id="IPR024989">
    <property type="entry name" value="MFS_assoc_dom"/>
</dbReference>
<evidence type="ECO:0000256" key="1">
    <source>
        <dbReference type="ARBA" id="ARBA00004429"/>
    </source>
</evidence>
<organism evidence="10 11">
    <name type="scientific">Limobrevibacterium gyesilva</name>
    <dbReference type="NCBI Taxonomy" id="2991712"/>
    <lineage>
        <taxon>Bacteria</taxon>
        <taxon>Pseudomonadati</taxon>
        <taxon>Pseudomonadota</taxon>
        <taxon>Alphaproteobacteria</taxon>
        <taxon>Acetobacterales</taxon>
        <taxon>Acetobacteraceae</taxon>
        <taxon>Limobrevibacterium</taxon>
    </lineage>
</organism>
<feature type="transmembrane region" description="Helical" evidence="8">
    <location>
        <begin position="132"/>
        <end position="153"/>
    </location>
</feature>
<sequence>MSPSVRLAAFLAPIFVAGGVNTAFLPLFLSDRGLSAAEIGEVLGLATLCRLAAVPGWGWIADRAGRHATVLFWSAALAAIACASYLPAHGIVVLLLVSAAQAVTASALTPLSDTLALALAGEGRLDYGRVRASGSAAFMAATAAAGPIVAAFGARVVPVLLAGSYAVAAALAALLPQAAAPPHGPRGAMRGVRLLTYRPFLLTLGASALIQGAHGAYYGLATVHWRAHGISDTAIGLLWSEGVVAEILLFVFGRRVAARLGPAGLTAVAAAASLLRWSLTALTTDLASLAAIQFLHGATYGMQHLSAMLMLSRTIPPERAAGAQTLHASLGTAVPTGLMMWAAGAAYDGSGQVFLLMAGLGGLGLLLAPGLATAARRQARS</sequence>
<feature type="transmembrane region" description="Helical" evidence="8">
    <location>
        <begin position="68"/>
        <end position="86"/>
    </location>
</feature>
<dbReference type="GO" id="GO:0015528">
    <property type="term" value="F:lactose:proton symporter activity"/>
    <property type="evidence" value="ECO:0007669"/>
    <property type="project" value="TreeGrafter"/>
</dbReference>
<dbReference type="GO" id="GO:0005886">
    <property type="term" value="C:plasma membrane"/>
    <property type="evidence" value="ECO:0007669"/>
    <property type="project" value="UniProtKB-SubCell"/>
</dbReference>
<feature type="transmembrane region" description="Helical" evidence="8">
    <location>
        <begin position="159"/>
        <end position="179"/>
    </location>
</feature>
<feature type="transmembrane region" description="Helical" evidence="8">
    <location>
        <begin position="200"/>
        <end position="221"/>
    </location>
</feature>
<evidence type="ECO:0000256" key="4">
    <source>
        <dbReference type="ARBA" id="ARBA00022519"/>
    </source>
</evidence>
<dbReference type="Pfam" id="PF12832">
    <property type="entry name" value="MFS_1_like"/>
    <property type="match status" value="1"/>
</dbReference>
<accession>A0AA41YL37</accession>
<feature type="transmembrane region" description="Helical" evidence="8">
    <location>
        <begin position="42"/>
        <end position="61"/>
    </location>
</feature>
<dbReference type="PANTHER" id="PTHR23522:SF10">
    <property type="entry name" value="3-PHENYLPROPIONIC ACID TRANSPORTER-RELATED"/>
    <property type="match status" value="1"/>
</dbReference>